<evidence type="ECO:0000313" key="8">
    <source>
        <dbReference type="EMBL" id="SHJ35185.1"/>
    </source>
</evidence>
<protein>
    <submittedName>
        <fullName evidence="8">6-phosphofructokinase 2</fullName>
    </submittedName>
</protein>
<dbReference type="InterPro" id="IPR017583">
    <property type="entry name" value="Tagatose/fructose_Pkinase"/>
</dbReference>
<dbReference type="STRING" id="192903.SAMN04488513_10430"/>
<dbReference type="PIRSF" id="PIRSF000535">
    <property type="entry name" value="1PFK/6PFK/LacC"/>
    <property type="match status" value="1"/>
</dbReference>
<dbReference type="InterPro" id="IPR029056">
    <property type="entry name" value="Ribokinase-like"/>
</dbReference>
<comment type="similarity">
    <text evidence="1">Belongs to the carbohydrate kinase PfkB family.</text>
</comment>
<dbReference type="RefSeq" id="WP_072994290.1">
    <property type="nucleotide sequence ID" value="NZ_FQYU01000004.1"/>
</dbReference>
<evidence type="ECO:0000313" key="9">
    <source>
        <dbReference type="Proteomes" id="UP000184543"/>
    </source>
</evidence>
<evidence type="ECO:0000256" key="2">
    <source>
        <dbReference type="ARBA" id="ARBA00022679"/>
    </source>
</evidence>
<dbReference type="InterPro" id="IPR002173">
    <property type="entry name" value="Carboh/pur_kinase_PfkB_CS"/>
</dbReference>
<evidence type="ECO:0000256" key="3">
    <source>
        <dbReference type="ARBA" id="ARBA00022741"/>
    </source>
</evidence>
<keyword evidence="9" id="KW-1185">Reference proteome</keyword>
<dbReference type="Proteomes" id="UP000184543">
    <property type="component" value="Unassembled WGS sequence"/>
</dbReference>
<evidence type="ECO:0000259" key="7">
    <source>
        <dbReference type="Pfam" id="PF00294"/>
    </source>
</evidence>
<feature type="domain" description="Carbohydrate kinase PfkB" evidence="7">
    <location>
        <begin position="17"/>
        <end position="296"/>
    </location>
</feature>
<reference evidence="9" key="1">
    <citation type="submission" date="2016-11" db="EMBL/GenBank/DDBJ databases">
        <authorList>
            <person name="Varghese N."/>
            <person name="Submissions S."/>
        </authorList>
    </citation>
    <scope>NUCLEOTIDE SEQUENCE [LARGE SCALE GENOMIC DNA]</scope>
    <source>
        <strain evidence="9">DSM 19858</strain>
    </source>
</reference>
<name>A0A1M6ILC4_9FLAO</name>
<dbReference type="PANTHER" id="PTHR46566">
    <property type="entry name" value="1-PHOSPHOFRUCTOKINASE-RELATED"/>
    <property type="match status" value="1"/>
</dbReference>
<evidence type="ECO:0000256" key="5">
    <source>
        <dbReference type="ARBA" id="ARBA00022840"/>
    </source>
</evidence>
<dbReference type="CDD" id="cd01164">
    <property type="entry name" value="FruK_PfkB_like"/>
    <property type="match status" value="1"/>
</dbReference>
<dbReference type="EMBL" id="FQYU01000004">
    <property type="protein sequence ID" value="SHJ35185.1"/>
    <property type="molecule type" value="Genomic_DNA"/>
</dbReference>
<organism evidence="8 9">
    <name type="scientific">Pseudozobellia thermophila</name>
    <dbReference type="NCBI Taxonomy" id="192903"/>
    <lineage>
        <taxon>Bacteria</taxon>
        <taxon>Pseudomonadati</taxon>
        <taxon>Bacteroidota</taxon>
        <taxon>Flavobacteriia</taxon>
        <taxon>Flavobacteriales</taxon>
        <taxon>Flavobacteriaceae</taxon>
        <taxon>Pseudozobellia</taxon>
    </lineage>
</organism>
<evidence type="ECO:0000256" key="6">
    <source>
        <dbReference type="PIRNR" id="PIRNR000535"/>
    </source>
</evidence>
<dbReference type="GO" id="GO:0003872">
    <property type="term" value="F:6-phosphofructokinase activity"/>
    <property type="evidence" value="ECO:0007669"/>
    <property type="project" value="TreeGrafter"/>
</dbReference>
<keyword evidence="3" id="KW-0547">Nucleotide-binding</keyword>
<evidence type="ECO:0000256" key="4">
    <source>
        <dbReference type="ARBA" id="ARBA00022777"/>
    </source>
</evidence>
<dbReference type="PROSITE" id="PS00584">
    <property type="entry name" value="PFKB_KINASES_2"/>
    <property type="match status" value="1"/>
</dbReference>
<accession>A0A1M6ILC4</accession>
<dbReference type="InterPro" id="IPR011611">
    <property type="entry name" value="PfkB_dom"/>
</dbReference>
<proteinExistence type="inferred from homology"/>
<dbReference type="PROSITE" id="PS00583">
    <property type="entry name" value="PFKB_KINASES_1"/>
    <property type="match status" value="1"/>
</dbReference>
<dbReference type="NCBIfam" id="TIGR03168">
    <property type="entry name" value="1-PFK"/>
    <property type="match status" value="1"/>
</dbReference>
<dbReference type="OrthoDB" id="9801219at2"/>
<dbReference type="Gene3D" id="3.40.1190.20">
    <property type="match status" value="1"/>
</dbReference>
<dbReference type="SUPFAM" id="SSF53613">
    <property type="entry name" value="Ribokinase-like"/>
    <property type="match status" value="1"/>
</dbReference>
<dbReference type="FunFam" id="3.40.1190.20:FF:000001">
    <property type="entry name" value="Phosphofructokinase"/>
    <property type="match status" value="1"/>
</dbReference>
<evidence type="ECO:0000256" key="1">
    <source>
        <dbReference type="ARBA" id="ARBA00010688"/>
    </source>
</evidence>
<keyword evidence="5" id="KW-0067">ATP-binding</keyword>
<sequence>MKKIVTLTVNPAIDKSTTVNGLKPHSKLRCTQPVYEAGGGGINVSRALNELGAESLCMYMAGGPTGDRLHDLLNDLDITQQVVPTADSVRENLAVTDIANNQQYRFGMPGPKINPSEWENTLRQLGAVLAEGDFLVASGSLCPDMPIDFYARVSKIAQKKKAKYILDTSGEALLKGAQAGVFLLKPNLGELAALCGVDTISFHELEPLAQTFLSKTPCEVLVVSLGAKGALLVTKDRTELIAAPIVHQKSTIGAGDSMVAGMVYALAQGKSLTEVVRYGVACGTAATMTEGTQLCKREDVEQLNKWIVSNAATMQKMEITV</sequence>
<dbReference type="GO" id="GO:0005829">
    <property type="term" value="C:cytosol"/>
    <property type="evidence" value="ECO:0007669"/>
    <property type="project" value="TreeGrafter"/>
</dbReference>
<dbReference type="AlphaFoldDB" id="A0A1M6ILC4"/>
<keyword evidence="4 8" id="KW-0418">Kinase</keyword>
<keyword evidence="2 6" id="KW-0808">Transferase</keyword>
<dbReference type="GO" id="GO:0005524">
    <property type="term" value="F:ATP binding"/>
    <property type="evidence" value="ECO:0007669"/>
    <property type="project" value="UniProtKB-KW"/>
</dbReference>
<dbReference type="Pfam" id="PF00294">
    <property type="entry name" value="PfkB"/>
    <property type="match status" value="1"/>
</dbReference>
<dbReference type="PANTHER" id="PTHR46566:SF2">
    <property type="entry name" value="ATP-DEPENDENT 6-PHOSPHOFRUCTOKINASE ISOZYME 2"/>
    <property type="match status" value="1"/>
</dbReference>
<gene>
    <name evidence="8" type="ORF">SAMN04488513_10430</name>
</gene>